<gene>
    <name evidence="2" type="ORF">EVJ58_g5243</name>
</gene>
<feature type="region of interest" description="Disordered" evidence="1">
    <location>
        <begin position="62"/>
        <end position="84"/>
    </location>
</feature>
<feature type="compositionally biased region" description="Polar residues" evidence="1">
    <location>
        <begin position="464"/>
        <end position="507"/>
    </location>
</feature>
<feature type="compositionally biased region" description="Polar residues" evidence="1">
    <location>
        <begin position="102"/>
        <end position="115"/>
    </location>
</feature>
<proteinExistence type="predicted"/>
<feature type="region of interest" description="Disordered" evidence="1">
    <location>
        <begin position="430"/>
        <end position="526"/>
    </location>
</feature>
<evidence type="ECO:0000256" key="1">
    <source>
        <dbReference type="SAM" id="MobiDB-lite"/>
    </source>
</evidence>
<dbReference type="EMBL" id="SEKV01000261">
    <property type="protein sequence ID" value="TFY60297.1"/>
    <property type="molecule type" value="Genomic_DNA"/>
</dbReference>
<sequence>MPKSPTKSVTATDAMEATPRYNTRAVSRNRRLRANAKVHQLHERTPRGRRVREMTHVNGVAPATRHAKEKTRQQPTPRSAMRKHSAFTAMHKRFGFARSSHVRSQAGSNGGTTNADGEREINKGSNYASTDADGDSTMGDNDRGEIDDNDVPDRVQWRRPAGFRRGGMLGHNVYLNPMLQHQAAPGGRWRLEDPMAGNMQANDFIFPEILGEPILDFDGPFGLGQRQALFGPAEAAMAQMLGAPIAGQSFQGMMDRSTMGAGFQPFAGAQNQQFWDMGMQPRLGIANRQLAGTHNQQQFMDPLQQLGGVRSQQLFGAGNQQVPRAVHQWNQRGIAPVVNRPVVGAGGNLAVGADNGLFLGGAHQNAIGAAANFCDIDLVAISREMQEAGLDWNLTANEEALVIEDMLAGMAPPPDFSDLAPAVPPLQPLANNFRLPSPPSIARALGGEAQPRVGPSSAHAPANVQMQASSSNDVQAPTACSTAQTLTQEAQSQASTPTPEAQSNGNNLEGEASGRPGCQNDNGTGL</sequence>
<evidence type="ECO:0000313" key="3">
    <source>
        <dbReference type="Proteomes" id="UP000298390"/>
    </source>
</evidence>
<dbReference type="AlphaFoldDB" id="A0A4Y9YFF3"/>
<organism evidence="2 3">
    <name type="scientific">Rhodofomes roseus</name>
    <dbReference type="NCBI Taxonomy" id="34475"/>
    <lineage>
        <taxon>Eukaryota</taxon>
        <taxon>Fungi</taxon>
        <taxon>Dikarya</taxon>
        <taxon>Basidiomycota</taxon>
        <taxon>Agaricomycotina</taxon>
        <taxon>Agaricomycetes</taxon>
        <taxon>Polyporales</taxon>
        <taxon>Rhodofomes</taxon>
    </lineage>
</organism>
<feature type="region of interest" description="Disordered" evidence="1">
    <location>
        <begin position="1"/>
        <end position="24"/>
    </location>
</feature>
<dbReference type="Proteomes" id="UP000298390">
    <property type="component" value="Unassembled WGS sequence"/>
</dbReference>
<accession>A0A4Y9YFF3</accession>
<feature type="region of interest" description="Disordered" evidence="1">
    <location>
        <begin position="99"/>
        <end position="154"/>
    </location>
</feature>
<protein>
    <submittedName>
        <fullName evidence="2">Uncharacterized protein</fullName>
    </submittedName>
</protein>
<feature type="compositionally biased region" description="Basic and acidic residues" evidence="1">
    <location>
        <begin position="140"/>
        <end position="154"/>
    </location>
</feature>
<comment type="caution">
    <text evidence="2">The sequence shown here is derived from an EMBL/GenBank/DDBJ whole genome shotgun (WGS) entry which is preliminary data.</text>
</comment>
<feature type="compositionally biased region" description="Polar residues" evidence="1">
    <location>
        <begin position="1"/>
        <end position="11"/>
    </location>
</feature>
<name>A0A4Y9YFF3_9APHY</name>
<evidence type="ECO:0000313" key="2">
    <source>
        <dbReference type="EMBL" id="TFY60297.1"/>
    </source>
</evidence>
<reference evidence="2 3" key="1">
    <citation type="submission" date="2019-01" db="EMBL/GenBank/DDBJ databases">
        <title>Genome sequencing of the rare red list fungi Fomitopsis rosea.</title>
        <authorList>
            <person name="Buettner E."/>
            <person name="Kellner H."/>
        </authorList>
    </citation>
    <scope>NUCLEOTIDE SEQUENCE [LARGE SCALE GENOMIC DNA]</scope>
    <source>
        <strain evidence="2 3">DSM 105464</strain>
    </source>
</reference>